<sequence length="268" mass="30784">MSADASADTFVDVSSSSSSSVSLISFNNNDKEYRLDVLLKIHKQAMRFIHGLSDRRRSLRGFASIQYFFSMESNIDDKNARFKIYLNLDFPENMSIIANYHIRVKETTVNIPFIFKPDYCIFVDGQKIEVHKSVIQQGLPNFYSTFDLERNKHHVTNFSFMIIKAACGFCYNQPLLSSLFSGALIELIKFSETYKNEDLKSMAEFVLCKKITNSNVIELANFTDVFALPKLRKQTLKYLVANFNEETMEFKALSNSLKLEMAKLNSVN</sequence>
<protein>
    <submittedName>
        <fullName evidence="2">BTB domain-containing protein</fullName>
    </submittedName>
</protein>
<accession>A0AC35GXU6</accession>
<dbReference type="Proteomes" id="UP000887580">
    <property type="component" value="Unplaced"/>
</dbReference>
<evidence type="ECO:0000313" key="1">
    <source>
        <dbReference type="Proteomes" id="UP000887580"/>
    </source>
</evidence>
<evidence type="ECO:0000313" key="2">
    <source>
        <dbReference type="WBParaSite" id="PS1159_v2.g9911.t1"/>
    </source>
</evidence>
<organism evidence="1 2">
    <name type="scientific">Panagrolaimus sp. PS1159</name>
    <dbReference type="NCBI Taxonomy" id="55785"/>
    <lineage>
        <taxon>Eukaryota</taxon>
        <taxon>Metazoa</taxon>
        <taxon>Ecdysozoa</taxon>
        <taxon>Nematoda</taxon>
        <taxon>Chromadorea</taxon>
        <taxon>Rhabditida</taxon>
        <taxon>Tylenchina</taxon>
        <taxon>Panagrolaimomorpha</taxon>
        <taxon>Panagrolaimoidea</taxon>
        <taxon>Panagrolaimidae</taxon>
        <taxon>Panagrolaimus</taxon>
    </lineage>
</organism>
<reference evidence="2" key="1">
    <citation type="submission" date="2022-11" db="UniProtKB">
        <authorList>
            <consortium name="WormBaseParasite"/>
        </authorList>
    </citation>
    <scope>IDENTIFICATION</scope>
</reference>
<name>A0AC35GXU6_9BILA</name>
<dbReference type="WBParaSite" id="PS1159_v2.g9911.t1">
    <property type="protein sequence ID" value="PS1159_v2.g9911.t1"/>
    <property type="gene ID" value="PS1159_v2.g9911"/>
</dbReference>
<proteinExistence type="predicted"/>